<gene>
    <name evidence="2" type="ORF">GPUH_LOCUS17763</name>
</gene>
<organism evidence="4">
    <name type="scientific">Gongylonema pulchrum</name>
    <dbReference type="NCBI Taxonomy" id="637853"/>
    <lineage>
        <taxon>Eukaryota</taxon>
        <taxon>Metazoa</taxon>
        <taxon>Ecdysozoa</taxon>
        <taxon>Nematoda</taxon>
        <taxon>Chromadorea</taxon>
        <taxon>Rhabditida</taxon>
        <taxon>Spirurina</taxon>
        <taxon>Spiruromorpha</taxon>
        <taxon>Spiruroidea</taxon>
        <taxon>Gongylonematidae</taxon>
        <taxon>Gongylonema</taxon>
    </lineage>
</organism>
<evidence type="ECO:0000313" key="3">
    <source>
        <dbReference type="Proteomes" id="UP000271098"/>
    </source>
</evidence>
<feature type="region of interest" description="Disordered" evidence="1">
    <location>
        <begin position="1"/>
        <end position="60"/>
    </location>
</feature>
<dbReference type="Proteomes" id="UP000271098">
    <property type="component" value="Unassembled WGS sequence"/>
</dbReference>
<reference evidence="2 3" key="2">
    <citation type="submission" date="2018-11" db="EMBL/GenBank/DDBJ databases">
        <authorList>
            <consortium name="Pathogen Informatics"/>
        </authorList>
    </citation>
    <scope>NUCLEOTIDE SEQUENCE [LARGE SCALE GENOMIC DNA]</scope>
</reference>
<reference evidence="4" key="1">
    <citation type="submission" date="2016-06" db="UniProtKB">
        <authorList>
            <consortium name="WormBaseParasite"/>
        </authorList>
    </citation>
    <scope>IDENTIFICATION</scope>
</reference>
<dbReference type="AlphaFoldDB" id="A0A183E9X2"/>
<proteinExistence type="predicted"/>
<evidence type="ECO:0000313" key="4">
    <source>
        <dbReference type="WBParaSite" id="GPUH_0001778601-mRNA-1"/>
    </source>
</evidence>
<feature type="compositionally biased region" description="Polar residues" evidence="1">
    <location>
        <begin position="12"/>
        <end position="38"/>
    </location>
</feature>
<accession>A0A183E9X2</accession>
<evidence type="ECO:0000256" key="1">
    <source>
        <dbReference type="SAM" id="MobiDB-lite"/>
    </source>
</evidence>
<sequence length="358" mass="39213">MLKDVPVESMKVASQNIAKNNPVSSTTESLEGNVSARSMESVALEDVHEESSGGDQTAKSAFQLLPEFNGLTGSEPQSKFKMSTAYTIPHAPLEMSKTVTADVHFSNPESDIQEEPYTAHAISSSPPERNDTDELSNDTLASNSRDFPKQSVKAKPSEEKIGQITRLKNMPNECASLDDGADESEIEDDSYRKFTETEVGFAQPKLSTHGRQTDDAQNASTIRTFTEDIEHCKAKTEETNNVTATKPGNTFGEQNQNVGEFKASRMYTSDISSSSSSIDDEHTDNTEFTTPENATNYKDYTYGIGKAGFSEHKTLHAKNLMGNVTANSKPTAGTGRKLEQGTVVNEMFTDDEFNERLI</sequence>
<feature type="region of interest" description="Disordered" evidence="1">
    <location>
        <begin position="108"/>
        <end position="159"/>
    </location>
</feature>
<dbReference type="WBParaSite" id="GPUH_0001778601-mRNA-1">
    <property type="protein sequence ID" value="GPUH_0001778601-mRNA-1"/>
    <property type="gene ID" value="GPUH_0001778601"/>
</dbReference>
<dbReference type="EMBL" id="UYRT01085656">
    <property type="protein sequence ID" value="VDN30407.1"/>
    <property type="molecule type" value="Genomic_DNA"/>
</dbReference>
<name>A0A183E9X2_9BILA</name>
<feature type="region of interest" description="Disordered" evidence="1">
    <location>
        <begin position="272"/>
        <end position="292"/>
    </location>
</feature>
<keyword evidence="3" id="KW-1185">Reference proteome</keyword>
<protein>
    <submittedName>
        <fullName evidence="2 4">Uncharacterized protein</fullName>
    </submittedName>
</protein>
<evidence type="ECO:0000313" key="2">
    <source>
        <dbReference type="EMBL" id="VDN30407.1"/>
    </source>
</evidence>